<dbReference type="InterPro" id="IPR012340">
    <property type="entry name" value="NA-bd_OB-fold"/>
</dbReference>
<comment type="caution">
    <text evidence="8">The sequence shown here is derived from an EMBL/GenBank/DDBJ whole genome shotgun (WGS) entry which is preliminary data.</text>
</comment>
<keyword evidence="2 6" id="KW-0227">DNA damage</keyword>
<keyword evidence="5 6" id="KW-0234">DNA repair</keyword>
<keyword evidence="9" id="KW-1185">Reference proteome</keyword>
<dbReference type="SUPFAM" id="SSF50249">
    <property type="entry name" value="Nucleic acid-binding proteins"/>
    <property type="match status" value="1"/>
</dbReference>
<dbReference type="Gene3D" id="2.40.50.140">
    <property type="entry name" value="Nucleic acid-binding proteins"/>
    <property type="match status" value="1"/>
</dbReference>
<accession>A0ABX1JL50</accession>
<feature type="region of interest" description="Domain III" evidence="6">
    <location>
        <begin position="147"/>
        <end position="210"/>
    </location>
</feature>
<dbReference type="Proteomes" id="UP000523795">
    <property type="component" value="Unassembled WGS sequence"/>
</dbReference>
<dbReference type="InterPro" id="IPR013849">
    <property type="entry name" value="DNA_helicase_Holl-junc_RuvA_I"/>
</dbReference>
<evidence type="ECO:0000313" key="9">
    <source>
        <dbReference type="Proteomes" id="UP000523795"/>
    </source>
</evidence>
<evidence type="ECO:0000256" key="2">
    <source>
        <dbReference type="ARBA" id="ARBA00022763"/>
    </source>
</evidence>
<comment type="subcellular location">
    <subcellularLocation>
        <location evidence="6">Cytoplasm</location>
    </subcellularLocation>
</comment>
<dbReference type="HAMAP" id="MF_00031">
    <property type="entry name" value="DNA_HJ_migration_RuvA"/>
    <property type="match status" value="1"/>
</dbReference>
<sequence length="210" mass="21569">MISSLRGVVTHVGLNSAVVDVNGFGMLVQATPQTLGGLHVGREVELATTMVVREDSMTLYGFTDASQREVFETLTSVSGVGPRLGLAALAVHSPEAIRVAASTGDSKAFSKVPGIGPKLAGRIVLELAGKLVPLGGNAAPAPAGWKDQVIEALTGLGWSDKDAAAAIDTTAEEHPEAAAAGDIGELLRLTLRRMGRDGTRAARRPAAGVK</sequence>
<dbReference type="SMART" id="SM00278">
    <property type="entry name" value="HhH1"/>
    <property type="match status" value="2"/>
</dbReference>
<dbReference type="Pfam" id="PF07499">
    <property type="entry name" value="RuvA_C"/>
    <property type="match status" value="1"/>
</dbReference>
<gene>
    <name evidence="6 8" type="primary">ruvA</name>
    <name evidence="8" type="ORF">HER39_03225</name>
</gene>
<comment type="subunit">
    <text evidence="6">Homotetramer. Forms an RuvA(8)-RuvB(12)-Holliday junction (HJ) complex. HJ DNA is sandwiched between 2 RuvA tetramers; dsDNA enters through RuvA and exits via RuvB. An RuvB hexamer assembles on each DNA strand where it exits the tetramer. Each RuvB hexamer is contacted by two RuvA subunits (via domain III) on 2 adjacent RuvB subunits; this complex drives branch migration. In the full resolvosome a probable DNA-RuvA(4)-RuvB(12)-RuvC(2) complex forms which resolves the HJ.</text>
</comment>
<organism evidence="8 9">
    <name type="scientific">Arthrobacter deserti</name>
    <dbReference type="NCBI Taxonomy" id="1742687"/>
    <lineage>
        <taxon>Bacteria</taxon>
        <taxon>Bacillati</taxon>
        <taxon>Actinomycetota</taxon>
        <taxon>Actinomycetes</taxon>
        <taxon>Micrococcales</taxon>
        <taxon>Micrococcaceae</taxon>
        <taxon>Arthrobacter</taxon>
    </lineage>
</organism>
<proteinExistence type="inferred from homology"/>
<dbReference type="InterPro" id="IPR003583">
    <property type="entry name" value="Hlx-hairpin-Hlx_DNA-bd_motif"/>
</dbReference>
<evidence type="ECO:0000256" key="3">
    <source>
        <dbReference type="ARBA" id="ARBA00023125"/>
    </source>
</evidence>
<keyword evidence="3 6" id="KW-0238">DNA-binding</keyword>
<reference evidence="8 9" key="1">
    <citation type="submission" date="2020-04" db="EMBL/GenBank/DDBJ databases">
        <authorList>
            <person name="Liu S."/>
        </authorList>
    </citation>
    <scope>NUCLEOTIDE SEQUENCE [LARGE SCALE GENOMIC DNA]</scope>
    <source>
        <strain evidence="8 9">CGMCC 1.15091</strain>
    </source>
</reference>
<dbReference type="Pfam" id="PF01330">
    <property type="entry name" value="RuvA_N"/>
    <property type="match status" value="1"/>
</dbReference>
<dbReference type="Gene3D" id="1.10.150.20">
    <property type="entry name" value="5' to 3' exonuclease, C-terminal subdomain"/>
    <property type="match status" value="1"/>
</dbReference>
<comment type="caution">
    <text evidence="6">Lacks conserved residue(s) required for the propagation of feature annotation.</text>
</comment>
<evidence type="ECO:0000256" key="1">
    <source>
        <dbReference type="ARBA" id="ARBA00022490"/>
    </source>
</evidence>
<evidence type="ECO:0000256" key="6">
    <source>
        <dbReference type="HAMAP-Rule" id="MF_00031"/>
    </source>
</evidence>
<dbReference type="SUPFAM" id="SSF47781">
    <property type="entry name" value="RuvA domain 2-like"/>
    <property type="match status" value="1"/>
</dbReference>
<comment type="domain">
    <text evidence="6">Has three domains with a flexible linker between the domains II and III and assumes an 'L' shape. Domain III is highly mobile and contacts RuvB.</text>
</comment>
<evidence type="ECO:0000259" key="7">
    <source>
        <dbReference type="SMART" id="SM00278"/>
    </source>
</evidence>
<dbReference type="Pfam" id="PF14520">
    <property type="entry name" value="HHH_5"/>
    <property type="match status" value="1"/>
</dbReference>
<dbReference type="EMBL" id="JAAZSR010000026">
    <property type="protein sequence ID" value="NKX49604.1"/>
    <property type="molecule type" value="Genomic_DNA"/>
</dbReference>
<dbReference type="InterPro" id="IPR000085">
    <property type="entry name" value="RuvA"/>
</dbReference>
<dbReference type="NCBIfam" id="TIGR00084">
    <property type="entry name" value="ruvA"/>
    <property type="match status" value="1"/>
</dbReference>
<feature type="domain" description="Helix-hairpin-helix DNA-binding motif class 1" evidence="7">
    <location>
        <begin position="72"/>
        <end position="91"/>
    </location>
</feature>
<dbReference type="Gene3D" id="1.10.8.10">
    <property type="entry name" value="DNA helicase RuvA subunit, C-terminal domain"/>
    <property type="match status" value="1"/>
</dbReference>
<protein>
    <recommendedName>
        <fullName evidence="6">Holliday junction branch migration complex subunit RuvA</fullName>
    </recommendedName>
</protein>
<comment type="function">
    <text evidence="6">The RuvA-RuvB-RuvC complex processes Holliday junction (HJ) DNA during genetic recombination and DNA repair, while the RuvA-RuvB complex plays an important role in the rescue of blocked DNA replication forks via replication fork reversal (RFR). RuvA specifically binds to HJ cruciform DNA, conferring on it an open structure. The RuvB hexamer acts as an ATP-dependent pump, pulling dsDNA into and through the RuvAB complex. HJ branch migration allows RuvC to scan DNA until it finds its consensus sequence, where it cleaves and resolves the cruciform DNA.</text>
</comment>
<evidence type="ECO:0000256" key="4">
    <source>
        <dbReference type="ARBA" id="ARBA00023172"/>
    </source>
</evidence>
<dbReference type="InterPro" id="IPR010994">
    <property type="entry name" value="RuvA_2-like"/>
</dbReference>
<feature type="domain" description="Helix-hairpin-helix DNA-binding motif class 1" evidence="7">
    <location>
        <begin position="107"/>
        <end position="126"/>
    </location>
</feature>
<dbReference type="InterPro" id="IPR011114">
    <property type="entry name" value="RuvA_C"/>
</dbReference>
<dbReference type="InterPro" id="IPR036267">
    <property type="entry name" value="RuvA_C_sf"/>
</dbReference>
<keyword evidence="4 6" id="KW-0233">DNA recombination</keyword>
<dbReference type="SUPFAM" id="SSF46929">
    <property type="entry name" value="DNA helicase RuvA subunit, C-terminal domain"/>
    <property type="match status" value="1"/>
</dbReference>
<keyword evidence="1 6" id="KW-0963">Cytoplasm</keyword>
<evidence type="ECO:0000313" key="8">
    <source>
        <dbReference type="EMBL" id="NKX49604.1"/>
    </source>
</evidence>
<evidence type="ECO:0000256" key="5">
    <source>
        <dbReference type="ARBA" id="ARBA00023204"/>
    </source>
</evidence>
<comment type="similarity">
    <text evidence="6">Belongs to the RuvA family.</text>
</comment>
<name>A0ABX1JL50_9MICC</name>